<dbReference type="AlphaFoldDB" id="A0A917PSB2"/>
<protein>
    <recommendedName>
        <fullName evidence="2">histidine kinase</fullName>
        <ecNumber evidence="2">2.7.13.3</ecNumber>
    </recommendedName>
</protein>
<dbReference type="InterPro" id="IPR003018">
    <property type="entry name" value="GAF"/>
</dbReference>
<evidence type="ECO:0000256" key="2">
    <source>
        <dbReference type="ARBA" id="ARBA00012438"/>
    </source>
</evidence>
<evidence type="ECO:0000259" key="6">
    <source>
        <dbReference type="PROSITE" id="PS50109"/>
    </source>
</evidence>
<dbReference type="InterPro" id="IPR036890">
    <property type="entry name" value="HATPase_C_sf"/>
</dbReference>
<dbReference type="PANTHER" id="PTHR42878:SF15">
    <property type="entry name" value="BACTERIOPHYTOCHROME"/>
    <property type="match status" value="1"/>
</dbReference>
<dbReference type="SMART" id="SM00065">
    <property type="entry name" value="GAF"/>
    <property type="match status" value="4"/>
</dbReference>
<dbReference type="SUPFAM" id="SSF55874">
    <property type="entry name" value="ATPase domain of HSP90 chaperone/DNA topoisomerase II/histidine kinase"/>
    <property type="match status" value="1"/>
</dbReference>
<dbReference type="Pfam" id="PF02518">
    <property type="entry name" value="HATPase_c"/>
    <property type="match status" value="1"/>
</dbReference>
<dbReference type="EMBL" id="BMOE01000028">
    <property type="protein sequence ID" value="GGJ90123.1"/>
    <property type="molecule type" value="Genomic_DNA"/>
</dbReference>
<dbReference type="Gene3D" id="1.10.287.130">
    <property type="match status" value="1"/>
</dbReference>
<dbReference type="SUPFAM" id="SSF47384">
    <property type="entry name" value="Homodimeric domain of signal transducing histidine kinase"/>
    <property type="match status" value="1"/>
</dbReference>
<dbReference type="SUPFAM" id="SSF55781">
    <property type="entry name" value="GAF domain-like"/>
    <property type="match status" value="5"/>
</dbReference>
<reference evidence="7" key="1">
    <citation type="journal article" date="2014" name="Int. J. Syst. Evol. Microbiol.">
        <title>Complete genome sequence of Corynebacterium casei LMG S-19264T (=DSM 44701T), isolated from a smear-ripened cheese.</title>
        <authorList>
            <consortium name="US DOE Joint Genome Institute (JGI-PGF)"/>
            <person name="Walter F."/>
            <person name="Albersmeier A."/>
            <person name="Kalinowski J."/>
            <person name="Ruckert C."/>
        </authorList>
    </citation>
    <scope>NUCLEOTIDE SEQUENCE</scope>
    <source>
        <strain evidence="7">JCM 14371</strain>
    </source>
</reference>
<dbReference type="CDD" id="cd00082">
    <property type="entry name" value="HisKA"/>
    <property type="match status" value="1"/>
</dbReference>
<dbReference type="PROSITE" id="PS50109">
    <property type="entry name" value="HIS_KIN"/>
    <property type="match status" value="1"/>
</dbReference>
<dbReference type="SMART" id="SM00387">
    <property type="entry name" value="HATPase_c"/>
    <property type="match status" value="1"/>
</dbReference>
<dbReference type="RefSeq" id="WP_188964856.1">
    <property type="nucleotide sequence ID" value="NZ_BMOE01000028.1"/>
</dbReference>
<evidence type="ECO:0000256" key="1">
    <source>
        <dbReference type="ARBA" id="ARBA00000085"/>
    </source>
</evidence>
<dbReference type="PANTHER" id="PTHR42878">
    <property type="entry name" value="TWO-COMPONENT HISTIDINE KINASE"/>
    <property type="match status" value="1"/>
</dbReference>
<dbReference type="Gene3D" id="3.30.450.40">
    <property type="match status" value="5"/>
</dbReference>
<keyword evidence="4" id="KW-0808">Transferase</keyword>
<evidence type="ECO:0000256" key="4">
    <source>
        <dbReference type="ARBA" id="ARBA00022679"/>
    </source>
</evidence>
<dbReference type="InterPro" id="IPR005467">
    <property type="entry name" value="His_kinase_dom"/>
</dbReference>
<dbReference type="EC" id="2.7.13.3" evidence="2"/>
<gene>
    <name evidence="7" type="ORF">GCM10008939_37570</name>
</gene>
<proteinExistence type="predicted"/>
<dbReference type="InterPro" id="IPR029016">
    <property type="entry name" value="GAF-like_dom_sf"/>
</dbReference>
<comment type="catalytic activity">
    <reaction evidence="1">
        <text>ATP + protein L-histidine = ADP + protein N-phospho-L-histidine.</text>
        <dbReference type="EC" id="2.7.13.3"/>
    </reaction>
</comment>
<keyword evidence="8" id="KW-1185">Reference proteome</keyword>
<dbReference type="InterPro" id="IPR004358">
    <property type="entry name" value="Sig_transdc_His_kin-like_C"/>
</dbReference>
<accession>A0A917PSB2</accession>
<dbReference type="GO" id="GO:0000156">
    <property type="term" value="F:phosphorelay response regulator activity"/>
    <property type="evidence" value="ECO:0007669"/>
    <property type="project" value="TreeGrafter"/>
</dbReference>
<comment type="caution">
    <text evidence="7">The sequence shown here is derived from an EMBL/GenBank/DDBJ whole genome shotgun (WGS) entry which is preliminary data.</text>
</comment>
<dbReference type="InterPro" id="IPR036097">
    <property type="entry name" value="HisK_dim/P_sf"/>
</dbReference>
<dbReference type="GO" id="GO:0000155">
    <property type="term" value="F:phosphorelay sensor kinase activity"/>
    <property type="evidence" value="ECO:0007669"/>
    <property type="project" value="InterPro"/>
</dbReference>
<sequence>MPESPALSPGPPLSERLQDTTEALAGARSREEVFGTVLRPALEALGALTCTVLLLEGDGRQLRRGATLGAPLAERTLWRDTALARNDLIRSVLEQHQGVFFRETQELRAAYPQLERRMDGEAALAVAVLPLVLDGAGLGVIVLDFAAPHEFPPEERRFLRTLSAQCSIALGRTFLTHELESRVQARARQLEQATRAQLALSAFTEAAGTELDVRVLARQAVEFLKLRFPECSSGYYALEDDLWKLRVHTDDMQDDPALLRRVQAGLPLGTPVFRDALLTRQAVFVSRWDAVREGVEGSEAYEAVAVYPLLHRDAVRAMLVVGLKHAELWEERDQDVFRAVGRGLTLALERAAQADALVQKNAELEARTSTLEAFARLTSDLGTQPDPPALIGRAQGVALSLLPGSSASFQEAPTRAGLPATPTYAPDGPRGAVAALPVRVAGEPLGVLSVTLPGPHAWTRTDRAVLETLVGSLELALGQAEQAQRHEEEVRAQAAFVRFMEATGSIQDLGTLIREVLQTLQALLPGSGAAFYDRAPDGWTLRQQIGTVSAPLTVPLLPDSLPIARLLTERCPLFVEGRDHPSGRPLALYPLQQHHEVTAVLSVSGPDRRPWTDRERTLVSAIGRSFSLLHDRIALAERLQDRQQEAERRMEALEAFAQLTNELGIQGDRYALVQRAQAVVLSLLDDGFAVYYEPDGPVWRLRSQVGSMRNPALQAAVDAGLDFERTENLLRPWRTGEALYQDAYDTGTDALDETKHTVGATATVPLRLDGHCIGVFGIIQFGPRRWTATDRTVLEGVLRSLSLALERAQSISQLAERSRELEHSNAGLRAANEELEAFAYSVSHDLRTPVRHILGFNSLLRRSLQHSDLDSKAVRYLDVVDQSAGRMNTLIDTMLELSRTSRQPLRMQPVDLNAMLDAVRQELAPEMNGRHVQWEARPLPTVMGDHAMLRQVLVNLLTNALKYTQPRDPARIEVWADGTDREWTVHVRDNGVGFNPQYASKLFGVFQRLHSQEEFEGVGIGLANVRRIVTRHGGRVHAEGTQGEGATFSFTLPRT</sequence>
<feature type="domain" description="Histidine kinase" evidence="6">
    <location>
        <begin position="841"/>
        <end position="1055"/>
    </location>
</feature>
<dbReference type="Pfam" id="PF00512">
    <property type="entry name" value="HisKA"/>
    <property type="match status" value="1"/>
</dbReference>
<reference evidence="7" key="2">
    <citation type="submission" date="2020-09" db="EMBL/GenBank/DDBJ databases">
        <authorList>
            <person name="Sun Q."/>
            <person name="Ohkuma M."/>
        </authorList>
    </citation>
    <scope>NUCLEOTIDE SEQUENCE</scope>
    <source>
        <strain evidence="7">JCM 14371</strain>
    </source>
</reference>
<evidence type="ECO:0000256" key="5">
    <source>
        <dbReference type="ARBA" id="ARBA00022777"/>
    </source>
</evidence>
<dbReference type="FunFam" id="3.30.565.10:FF:000006">
    <property type="entry name" value="Sensor histidine kinase WalK"/>
    <property type="match status" value="1"/>
</dbReference>
<dbReference type="Gene3D" id="3.30.565.10">
    <property type="entry name" value="Histidine kinase-like ATPase, C-terminal domain"/>
    <property type="match status" value="1"/>
</dbReference>
<dbReference type="InterPro" id="IPR003594">
    <property type="entry name" value="HATPase_dom"/>
</dbReference>
<dbReference type="GO" id="GO:0030295">
    <property type="term" value="F:protein kinase activator activity"/>
    <property type="evidence" value="ECO:0007669"/>
    <property type="project" value="TreeGrafter"/>
</dbReference>
<organism evidence="7 8">
    <name type="scientific">Deinococcus aquiradiocola</name>
    <dbReference type="NCBI Taxonomy" id="393059"/>
    <lineage>
        <taxon>Bacteria</taxon>
        <taxon>Thermotogati</taxon>
        <taxon>Deinococcota</taxon>
        <taxon>Deinococci</taxon>
        <taxon>Deinococcales</taxon>
        <taxon>Deinococcaceae</taxon>
        <taxon>Deinococcus</taxon>
    </lineage>
</organism>
<dbReference type="InterPro" id="IPR003661">
    <property type="entry name" value="HisK_dim/P_dom"/>
</dbReference>
<keyword evidence="3" id="KW-0597">Phosphoprotein</keyword>
<dbReference type="InterPro" id="IPR050351">
    <property type="entry name" value="BphY/WalK/GraS-like"/>
</dbReference>
<evidence type="ECO:0000256" key="3">
    <source>
        <dbReference type="ARBA" id="ARBA00022553"/>
    </source>
</evidence>
<evidence type="ECO:0000313" key="7">
    <source>
        <dbReference type="EMBL" id="GGJ90123.1"/>
    </source>
</evidence>
<dbReference type="GO" id="GO:0007234">
    <property type="term" value="P:osmosensory signaling via phosphorelay pathway"/>
    <property type="evidence" value="ECO:0007669"/>
    <property type="project" value="TreeGrafter"/>
</dbReference>
<dbReference type="Proteomes" id="UP000635726">
    <property type="component" value="Unassembled WGS sequence"/>
</dbReference>
<evidence type="ECO:0000313" key="8">
    <source>
        <dbReference type="Proteomes" id="UP000635726"/>
    </source>
</evidence>
<dbReference type="SMART" id="SM00388">
    <property type="entry name" value="HisKA"/>
    <property type="match status" value="1"/>
</dbReference>
<dbReference type="Pfam" id="PF13185">
    <property type="entry name" value="GAF_2"/>
    <property type="match status" value="1"/>
</dbReference>
<name>A0A917PSB2_9DEIO</name>
<dbReference type="Pfam" id="PF01590">
    <property type="entry name" value="GAF"/>
    <property type="match status" value="3"/>
</dbReference>
<keyword evidence="5" id="KW-0418">Kinase</keyword>
<dbReference type="PRINTS" id="PR00344">
    <property type="entry name" value="BCTRLSENSOR"/>
</dbReference>